<evidence type="ECO:0000256" key="2">
    <source>
        <dbReference type="SAM" id="MobiDB-lite"/>
    </source>
</evidence>
<comment type="caution">
    <text evidence="3">The sequence shown here is derived from an EMBL/GenBank/DDBJ whole genome shotgun (WGS) entry which is preliminary data.</text>
</comment>
<reference evidence="3" key="1">
    <citation type="journal article" date="2023" name="Mol. Phylogenet. Evol.">
        <title>Genome-scale phylogeny and comparative genomics of the fungal order Sordariales.</title>
        <authorList>
            <person name="Hensen N."/>
            <person name="Bonometti L."/>
            <person name="Westerberg I."/>
            <person name="Brannstrom I.O."/>
            <person name="Guillou S."/>
            <person name="Cros-Aarteil S."/>
            <person name="Calhoun S."/>
            <person name="Haridas S."/>
            <person name="Kuo A."/>
            <person name="Mondo S."/>
            <person name="Pangilinan J."/>
            <person name="Riley R."/>
            <person name="LaButti K."/>
            <person name="Andreopoulos B."/>
            <person name="Lipzen A."/>
            <person name="Chen C."/>
            <person name="Yan M."/>
            <person name="Daum C."/>
            <person name="Ng V."/>
            <person name="Clum A."/>
            <person name="Steindorff A."/>
            <person name="Ohm R.A."/>
            <person name="Martin F."/>
            <person name="Silar P."/>
            <person name="Natvig D.O."/>
            <person name="Lalanne C."/>
            <person name="Gautier V."/>
            <person name="Ament-Velasquez S.L."/>
            <person name="Kruys A."/>
            <person name="Hutchinson M.I."/>
            <person name="Powell A.J."/>
            <person name="Barry K."/>
            <person name="Miller A.N."/>
            <person name="Grigoriev I.V."/>
            <person name="Debuchy R."/>
            <person name="Gladieux P."/>
            <person name="Hiltunen Thoren M."/>
            <person name="Johannesson H."/>
        </authorList>
    </citation>
    <scope>NUCLEOTIDE SEQUENCE</scope>
    <source>
        <strain evidence="3">CBS 141.50</strain>
    </source>
</reference>
<feature type="region of interest" description="Disordered" evidence="2">
    <location>
        <begin position="144"/>
        <end position="163"/>
    </location>
</feature>
<proteinExistence type="inferred from homology"/>
<keyword evidence="4" id="KW-1185">Reference proteome</keyword>
<dbReference type="PANTHER" id="PTHR21021">
    <property type="entry name" value="GAF/PUTATIVE CYTOSKELETAL PROTEIN"/>
    <property type="match status" value="1"/>
</dbReference>
<dbReference type="InterPro" id="IPR007303">
    <property type="entry name" value="TIP41-like"/>
</dbReference>
<dbReference type="AlphaFoldDB" id="A0AAN6V307"/>
<feature type="region of interest" description="Disordered" evidence="2">
    <location>
        <begin position="1"/>
        <end position="23"/>
    </location>
</feature>
<dbReference type="RefSeq" id="XP_062637249.1">
    <property type="nucleotide sequence ID" value="XM_062780645.1"/>
</dbReference>
<dbReference type="EMBL" id="MU853582">
    <property type="protein sequence ID" value="KAK4143878.1"/>
    <property type="molecule type" value="Genomic_DNA"/>
</dbReference>
<dbReference type="GeneID" id="87817258"/>
<evidence type="ECO:0000313" key="4">
    <source>
        <dbReference type="Proteomes" id="UP001302676"/>
    </source>
</evidence>
<dbReference type="PANTHER" id="PTHR21021:SF16">
    <property type="entry name" value="TIP41-LIKE PROTEIN"/>
    <property type="match status" value="1"/>
</dbReference>
<reference evidence="3" key="2">
    <citation type="submission" date="2023-05" db="EMBL/GenBank/DDBJ databases">
        <authorList>
            <consortium name="Lawrence Berkeley National Laboratory"/>
            <person name="Steindorff A."/>
            <person name="Hensen N."/>
            <person name="Bonometti L."/>
            <person name="Westerberg I."/>
            <person name="Brannstrom I.O."/>
            <person name="Guillou S."/>
            <person name="Cros-Aarteil S."/>
            <person name="Calhoun S."/>
            <person name="Haridas S."/>
            <person name="Kuo A."/>
            <person name="Mondo S."/>
            <person name="Pangilinan J."/>
            <person name="Riley R."/>
            <person name="Labutti K."/>
            <person name="Andreopoulos B."/>
            <person name="Lipzen A."/>
            <person name="Chen C."/>
            <person name="Yanf M."/>
            <person name="Daum C."/>
            <person name="Ng V."/>
            <person name="Clum A."/>
            <person name="Ohm R."/>
            <person name="Martin F."/>
            <person name="Silar P."/>
            <person name="Natvig D."/>
            <person name="Lalanne C."/>
            <person name="Gautier V."/>
            <person name="Ament-Velasquez S.L."/>
            <person name="Kruys A."/>
            <person name="Hutchinson M.I."/>
            <person name="Powell A.J."/>
            <person name="Barry K."/>
            <person name="Miller A.N."/>
            <person name="Grigoriev I.V."/>
            <person name="Debuchy R."/>
            <person name="Gladieux P."/>
            <person name="Thoren M.H."/>
            <person name="Johannesson H."/>
        </authorList>
    </citation>
    <scope>NUCLEOTIDE SEQUENCE</scope>
    <source>
        <strain evidence="3">CBS 141.50</strain>
    </source>
</reference>
<dbReference type="InterPro" id="IPR051330">
    <property type="entry name" value="Phosphatase_reg/MetRdx"/>
</dbReference>
<name>A0AAN6V307_9PEZI</name>
<evidence type="ECO:0000313" key="3">
    <source>
        <dbReference type="EMBL" id="KAK4143878.1"/>
    </source>
</evidence>
<evidence type="ECO:0000256" key="1">
    <source>
        <dbReference type="ARBA" id="ARBA00006658"/>
    </source>
</evidence>
<comment type="similarity">
    <text evidence="1">Belongs to the TIP41 family.</text>
</comment>
<organism evidence="3 4">
    <name type="scientific">Dichotomopilus funicola</name>
    <dbReference type="NCBI Taxonomy" id="1934379"/>
    <lineage>
        <taxon>Eukaryota</taxon>
        <taxon>Fungi</taxon>
        <taxon>Dikarya</taxon>
        <taxon>Ascomycota</taxon>
        <taxon>Pezizomycotina</taxon>
        <taxon>Sordariomycetes</taxon>
        <taxon>Sordariomycetidae</taxon>
        <taxon>Sordariales</taxon>
        <taxon>Chaetomiaceae</taxon>
        <taxon>Dichotomopilus</taxon>
    </lineage>
</organism>
<sequence length="297" mass="33140">MEPPTLPPPDSPTAEPYPSPSNLDLATRTHNQHPFVISSRKLPILKAGPIDAMSERLKIPIPEMIFGDNLVAITHPRTGWRIAFSAEPALDTVDKTGEAGMLRVAYAKEWSSSREKTSAGISEVVRPFDWSYSAAYRGDEVKAGDGRSLRSAGGERKEGQEEEGIPLELLKRRDPILFADEVVLYESELDDNGISILSVKVRVMEQRMLLLCRLYMRLDGVVVRVRDTRVYVDFEKEKVIREYTAREDGFENVKRSLYMSGLMPDAVTVALRDSNQVANLLPVVDHSLDSVCLAGQP</sequence>
<dbReference type="GO" id="GO:0031929">
    <property type="term" value="P:TOR signaling"/>
    <property type="evidence" value="ECO:0007669"/>
    <property type="project" value="TreeGrafter"/>
</dbReference>
<feature type="compositionally biased region" description="Basic and acidic residues" evidence="2">
    <location>
        <begin position="144"/>
        <end position="159"/>
    </location>
</feature>
<protein>
    <submittedName>
        <fullName evidence="3">TIP41-like family-domain-containing protein</fullName>
    </submittedName>
</protein>
<dbReference type="Pfam" id="PF04176">
    <property type="entry name" value="TIP41"/>
    <property type="match status" value="1"/>
</dbReference>
<feature type="compositionally biased region" description="Pro residues" evidence="2">
    <location>
        <begin position="1"/>
        <end position="19"/>
    </location>
</feature>
<accession>A0AAN6V307</accession>
<gene>
    <name evidence="3" type="ORF">C8A04DRAFT_28449</name>
</gene>
<dbReference type="Proteomes" id="UP001302676">
    <property type="component" value="Unassembled WGS sequence"/>
</dbReference>
<dbReference type="GO" id="GO:0005829">
    <property type="term" value="C:cytosol"/>
    <property type="evidence" value="ECO:0007669"/>
    <property type="project" value="TreeGrafter"/>
</dbReference>